<keyword evidence="5 11" id="KW-1133">Transmembrane helix</keyword>
<evidence type="ECO:0000256" key="1">
    <source>
        <dbReference type="ARBA" id="ARBA00022475"/>
    </source>
</evidence>
<dbReference type="EMBL" id="JMIU01000001">
    <property type="protein sequence ID" value="KDN95174.1"/>
    <property type="molecule type" value="Genomic_DNA"/>
</dbReference>
<evidence type="ECO:0000256" key="3">
    <source>
        <dbReference type="ARBA" id="ARBA00022618"/>
    </source>
</evidence>
<dbReference type="STRING" id="28885.EI16_02395"/>
<proteinExistence type="inferred from homology"/>
<feature type="compositionally biased region" description="Low complexity" evidence="10">
    <location>
        <begin position="39"/>
        <end position="48"/>
    </location>
</feature>
<keyword evidence="1 9" id="KW-1003">Cell membrane</keyword>
<evidence type="ECO:0000256" key="11">
    <source>
        <dbReference type="SAM" id="Phobius"/>
    </source>
</evidence>
<dbReference type="Proteomes" id="UP000027341">
    <property type="component" value="Unassembled WGS sequence"/>
</dbReference>
<accession>A0A066ZSF7</accession>
<evidence type="ECO:0000256" key="8">
    <source>
        <dbReference type="RuleBase" id="RU003612"/>
    </source>
</evidence>
<feature type="compositionally biased region" description="Basic and acidic residues" evidence="10">
    <location>
        <begin position="97"/>
        <end position="122"/>
    </location>
</feature>
<keyword evidence="7 8" id="KW-0131">Cell cycle</keyword>
<comment type="subcellular location">
    <subcellularLocation>
        <location evidence="9">Cell inner membrane</location>
        <topology evidence="9">Single-pass type I membrane protein</topology>
    </subcellularLocation>
</comment>
<dbReference type="PANTHER" id="PTHR38685:SF1">
    <property type="entry name" value="CELL DIVISION PROTEIN ZIPA"/>
    <property type="match status" value="1"/>
</dbReference>
<dbReference type="InterPro" id="IPR011919">
    <property type="entry name" value="Cell_div_ZipA"/>
</dbReference>
<keyword evidence="6 9" id="KW-0472">Membrane</keyword>
<feature type="domain" description="ZipA C-terminal FtsZ-binding" evidence="12">
    <location>
        <begin position="176"/>
        <end position="303"/>
    </location>
</feature>
<keyword evidence="3 8" id="KW-0132">Cell division</keyword>
<evidence type="ECO:0000256" key="5">
    <source>
        <dbReference type="ARBA" id="ARBA00022989"/>
    </source>
</evidence>
<dbReference type="GO" id="GO:0032153">
    <property type="term" value="C:cell division site"/>
    <property type="evidence" value="ECO:0007669"/>
    <property type="project" value="TreeGrafter"/>
</dbReference>
<keyword evidence="4 9" id="KW-0812">Transmembrane</keyword>
<protein>
    <recommendedName>
        <fullName evidence="8">Cell division protein ZipA</fullName>
    </recommendedName>
</protein>
<dbReference type="Gene3D" id="3.30.1400.10">
    <property type="entry name" value="ZipA, C-terminal FtsZ-binding domain"/>
    <property type="match status" value="1"/>
</dbReference>
<dbReference type="GO" id="GO:0005886">
    <property type="term" value="C:plasma membrane"/>
    <property type="evidence" value="ECO:0007669"/>
    <property type="project" value="UniProtKB-SubCell"/>
</dbReference>
<keyword evidence="2 9" id="KW-0997">Cell inner membrane</keyword>
<comment type="caution">
    <text evidence="13">The sequence shown here is derived from an EMBL/GenBank/DDBJ whole genome shotgun (WGS) entry which is preliminary data.</text>
</comment>
<reference evidence="13 14" key="1">
    <citation type="submission" date="2014-04" db="EMBL/GenBank/DDBJ databases">
        <title>Draft genome sequence of Hydrogenovibrio marinus MH-110, a model organism for aerobic H2 metabolism.</title>
        <authorList>
            <person name="Cha H.J."/>
            <person name="Jo B.H."/>
            <person name="Hwang B.H."/>
        </authorList>
    </citation>
    <scope>NUCLEOTIDE SEQUENCE [LARGE SCALE GENOMIC DNA]</scope>
    <source>
        <strain evidence="13 14">MH-110</strain>
    </source>
</reference>
<dbReference type="Pfam" id="PF04354">
    <property type="entry name" value="ZipA_C"/>
    <property type="match status" value="1"/>
</dbReference>
<evidence type="ECO:0000256" key="6">
    <source>
        <dbReference type="ARBA" id="ARBA00023136"/>
    </source>
</evidence>
<evidence type="ECO:0000256" key="2">
    <source>
        <dbReference type="ARBA" id="ARBA00022519"/>
    </source>
</evidence>
<keyword evidence="14" id="KW-1185">Reference proteome</keyword>
<dbReference type="InterPro" id="IPR036765">
    <property type="entry name" value="ZipA_FtsZ-bd_C_sf"/>
</dbReference>
<name>A0A066ZSF7_HYDMR</name>
<dbReference type="RefSeq" id="WP_029909021.1">
    <property type="nucleotide sequence ID" value="NZ_AP020335.1"/>
</dbReference>
<organism evidence="13 14">
    <name type="scientific">Hydrogenovibrio marinus</name>
    <dbReference type="NCBI Taxonomy" id="28885"/>
    <lineage>
        <taxon>Bacteria</taxon>
        <taxon>Pseudomonadati</taxon>
        <taxon>Pseudomonadota</taxon>
        <taxon>Gammaproteobacteria</taxon>
        <taxon>Thiotrichales</taxon>
        <taxon>Piscirickettsiaceae</taxon>
        <taxon>Hydrogenovibrio</taxon>
    </lineage>
</organism>
<sequence length="312" mass="34702">MNELQQVLIIFAIIVIVGLYFLQKKKFTSSSHQSDSETEVPSSDTSTDSTKKKADNALNDLGEPHITVSSQTQHRLHVDEEDVPENQLGLSFGEGFEPPKKEKEEPVPEVAENVKDTDDKAEQKKPKHIVIKDETLVAIDGFAADKDDLPDFGVPTEPSKVAAEIAQQKSNVEKTEPQVFALIVMGTEDFLWPKVNQTLQGVGLVSNVSQIFVKKDSMGNEIIRVANLLEPGTFPIEEPTNNDYQTPGVVLILELPTTVKAPAVMHDMIMMARKISQRLNGRLYNAERHLIKESDLQQMRDTAVAYESQALK</sequence>
<dbReference type="PANTHER" id="PTHR38685">
    <property type="entry name" value="CELL DIVISION PROTEIN ZIPA"/>
    <property type="match status" value="1"/>
</dbReference>
<evidence type="ECO:0000256" key="10">
    <source>
        <dbReference type="SAM" id="MobiDB-lite"/>
    </source>
</evidence>
<feature type="transmembrane region" description="Helical" evidence="11">
    <location>
        <begin position="6"/>
        <end position="22"/>
    </location>
</feature>
<feature type="region of interest" description="Disordered" evidence="10">
    <location>
        <begin position="28"/>
        <end position="122"/>
    </location>
</feature>
<evidence type="ECO:0000313" key="13">
    <source>
        <dbReference type="EMBL" id="KDN95174.1"/>
    </source>
</evidence>
<dbReference type="GO" id="GO:0000917">
    <property type="term" value="P:division septum assembly"/>
    <property type="evidence" value="ECO:0007669"/>
    <property type="project" value="TreeGrafter"/>
</dbReference>
<comment type="similarity">
    <text evidence="8">Belongs to the ZipA family.</text>
</comment>
<evidence type="ECO:0000256" key="9">
    <source>
        <dbReference type="RuleBase" id="RU003613"/>
    </source>
</evidence>
<evidence type="ECO:0000256" key="7">
    <source>
        <dbReference type="ARBA" id="ARBA00023306"/>
    </source>
</evidence>
<evidence type="ECO:0000256" key="4">
    <source>
        <dbReference type="ARBA" id="ARBA00022692"/>
    </source>
</evidence>
<dbReference type="SMART" id="SM00771">
    <property type="entry name" value="ZipA_C"/>
    <property type="match status" value="1"/>
</dbReference>
<comment type="function">
    <text evidence="8">Essential cell division protein that stabilizes the FtsZ protofilaments by cross-linking them and that serves as a cytoplasmic membrane anchor for the Z ring. Also required for the recruitment to the septal ring of downstream cell division proteins.</text>
</comment>
<gene>
    <name evidence="13" type="ORF">EI16_02395</name>
</gene>
<dbReference type="AlphaFoldDB" id="A0A066ZSF7"/>
<dbReference type="SUPFAM" id="SSF64383">
    <property type="entry name" value="Cell-division protein ZipA, C-terminal domain"/>
    <property type="match status" value="1"/>
</dbReference>
<evidence type="ECO:0000259" key="12">
    <source>
        <dbReference type="SMART" id="SM00771"/>
    </source>
</evidence>
<evidence type="ECO:0000313" key="14">
    <source>
        <dbReference type="Proteomes" id="UP000027341"/>
    </source>
</evidence>
<dbReference type="InterPro" id="IPR007449">
    <property type="entry name" value="ZipA_FtsZ-bd_C"/>
</dbReference>